<evidence type="ECO:0000313" key="1">
    <source>
        <dbReference type="EMBL" id="KRT17775.1"/>
    </source>
</evidence>
<evidence type="ECO:0008006" key="3">
    <source>
        <dbReference type="Google" id="ProtNLM"/>
    </source>
</evidence>
<dbReference type="STRING" id="687842.ASU31_00305"/>
<evidence type="ECO:0000313" key="2">
    <source>
        <dbReference type="Proteomes" id="UP000051950"/>
    </source>
</evidence>
<keyword evidence="2" id="KW-1185">Reference proteome</keyword>
<dbReference type="NCBIfam" id="TIGR03187">
    <property type="entry name" value="DGQHR"/>
    <property type="match status" value="1"/>
</dbReference>
<name>A0A0T5VVJ3_9SPHI</name>
<gene>
    <name evidence="1" type="ORF">ASU31_00305</name>
</gene>
<dbReference type="InterPro" id="IPR017601">
    <property type="entry name" value="DGQHR-contain_dom"/>
</dbReference>
<proteinExistence type="predicted"/>
<organism evidence="1 2">
    <name type="scientific">Pedobacter ginsenosidimutans</name>
    <dbReference type="NCBI Taxonomy" id="687842"/>
    <lineage>
        <taxon>Bacteria</taxon>
        <taxon>Pseudomonadati</taxon>
        <taxon>Bacteroidota</taxon>
        <taxon>Sphingobacteriia</taxon>
        <taxon>Sphingobacteriales</taxon>
        <taxon>Sphingobacteriaceae</taxon>
        <taxon>Pedobacter</taxon>
    </lineage>
</organism>
<protein>
    <recommendedName>
        <fullName evidence="3">DGQHR domain-containing protein</fullName>
    </recommendedName>
</protein>
<dbReference type="Proteomes" id="UP000051950">
    <property type="component" value="Unassembled WGS sequence"/>
</dbReference>
<comment type="caution">
    <text evidence="1">The sequence shown here is derived from an EMBL/GenBank/DDBJ whole genome shotgun (WGS) entry which is preliminary data.</text>
</comment>
<dbReference type="EMBL" id="LMZQ01000001">
    <property type="protein sequence ID" value="KRT17775.1"/>
    <property type="molecule type" value="Genomic_DNA"/>
</dbReference>
<dbReference type="OrthoDB" id="9789139at2"/>
<dbReference type="InterPro" id="IPR017642">
    <property type="entry name" value="DNA_S_mod_DndB"/>
</dbReference>
<reference evidence="1 2" key="1">
    <citation type="submission" date="2015-11" db="EMBL/GenBank/DDBJ databases">
        <title>Sequence of Pedobacter ginsenosidimutans.</title>
        <authorList>
            <person name="Carson E."/>
            <person name="Keyser V."/>
            <person name="Newman J."/>
            <person name="Miller J."/>
        </authorList>
    </citation>
    <scope>NUCLEOTIDE SEQUENCE [LARGE SCALE GENOMIC DNA]</scope>
    <source>
        <strain evidence="1 2">KACC 14530</strain>
    </source>
</reference>
<dbReference type="RefSeq" id="WP_057930404.1">
    <property type="nucleotide sequence ID" value="NZ_LMZQ01000001.1"/>
</dbReference>
<dbReference type="AlphaFoldDB" id="A0A0T5VVJ3"/>
<dbReference type="CDD" id="cd16413">
    <property type="entry name" value="DGQHR_domain"/>
    <property type="match status" value="1"/>
</dbReference>
<accession>A0A0T5VVJ3</accession>
<sequence length="412" mass="47370">MNYLEIYAIRVHQELSDFYITSIRAGDLLKFTFSEKLEYTDENGKLKGNQRKIDEKRLKEIGTYISSVEMSFPNSIILAANYSEAGELVDDEAERWDIDSIDSNLYKIAIPTDKKLAAIVDGQHRLMGFGEKYLKDQSKLDIELPCAIFFDLPNSYQAFLFATINGNQKRVDKSLALEQFGFNVEDEPQQTWTPEKLAVYFTRTLNFKESPIKGHIKIAPKISTSLKKEVFSSQKDWSISTATIVDGILGLITSNAKRDRVEMAQENIWGKRSRSMVSNIRDKSPLRIQYLDRDDDYIFKIIFNYLSAIKETLWKTYDPKSYIFKTVGVQALFDVLKRILQINILTEQNDFKSLLETAQIYDFSSSAVQASGIGRKDIRNAILLTMEIINQDILTENDLNKINDFKKKSPEN</sequence>
<dbReference type="Pfam" id="PF14072">
    <property type="entry name" value="DndB"/>
    <property type="match status" value="1"/>
</dbReference>